<evidence type="ECO:0000313" key="3">
    <source>
        <dbReference type="Proteomes" id="UP001497482"/>
    </source>
</evidence>
<gene>
    <name evidence="2" type="ORF">KC01_LOCUS37759</name>
</gene>
<dbReference type="AlphaFoldDB" id="A0AAV2MD59"/>
<accession>A0AAV2MD59</accession>
<name>A0AAV2MD59_KNICA</name>
<evidence type="ECO:0000256" key="1">
    <source>
        <dbReference type="SAM" id="MobiDB-lite"/>
    </source>
</evidence>
<reference evidence="2 3" key="1">
    <citation type="submission" date="2024-04" db="EMBL/GenBank/DDBJ databases">
        <authorList>
            <person name="Waldvogel A.-M."/>
            <person name="Schoenle A."/>
        </authorList>
    </citation>
    <scope>NUCLEOTIDE SEQUENCE [LARGE SCALE GENOMIC DNA]</scope>
</reference>
<proteinExistence type="predicted"/>
<evidence type="ECO:0000313" key="2">
    <source>
        <dbReference type="EMBL" id="CAL1611321.1"/>
    </source>
</evidence>
<feature type="region of interest" description="Disordered" evidence="1">
    <location>
        <begin position="217"/>
        <end position="237"/>
    </location>
</feature>
<dbReference type="Proteomes" id="UP001497482">
    <property type="component" value="Chromosome 7"/>
</dbReference>
<feature type="compositionally biased region" description="Polar residues" evidence="1">
    <location>
        <begin position="217"/>
        <end position="229"/>
    </location>
</feature>
<protein>
    <submittedName>
        <fullName evidence="2">Uncharacterized protein</fullName>
    </submittedName>
</protein>
<keyword evidence="3" id="KW-1185">Reference proteome</keyword>
<organism evidence="2 3">
    <name type="scientific">Knipowitschia caucasica</name>
    <name type="common">Caucasian dwarf goby</name>
    <name type="synonym">Pomatoschistus caucasicus</name>
    <dbReference type="NCBI Taxonomy" id="637954"/>
    <lineage>
        <taxon>Eukaryota</taxon>
        <taxon>Metazoa</taxon>
        <taxon>Chordata</taxon>
        <taxon>Craniata</taxon>
        <taxon>Vertebrata</taxon>
        <taxon>Euteleostomi</taxon>
        <taxon>Actinopterygii</taxon>
        <taxon>Neopterygii</taxon>
        <taxon>Teleostei</taxon>
        <taxon>Neoteleostei</taxon>
        <taxon>Acanthomorphata</taxon>
        <taxon>Gobiaria</taxon>
        <taxon>Gobiiformes</taxon>
        <taxon>Gobioidei</taxon>
        <taxon>Gobiidae</taxon>
        <taxon>Gobiinae</taxon>
        <taxon>Knipowitschia</taxon>
    </lineage>
</organism>
<dbReference type="EMBL" id="OZ035829">
    <property type="protein sequence ID" value="CAL1611321.1"/>
    <property type="molecule type" value="Genomic_DNA"/>
</dbReference>
<sequence>MHERKSKRNYTEIELLIVLLLAGDIELNPGPQLPVTSTTLSASFPNSPQHTGLNSPINQTHSPSSRLLFPLAVSAVCAHLGPAVGNAQSPGLVPALSVLPSSSPGRFEDESTVAARVIASGPGPALCPDCAHGEGLGIGGVATASCGYFVASCTAAGATPAPGSISDRRLSLTAAPLVTGCDTEDRTDVFKTGIQTTGVSRTDLNVEQLLLMKEQQTAMKTQHTDTLQQPHLRLGEQ</sequence>